<evidence type="ECO:0000313" key="1">
    <source>
        <dbReference type="EMBL" id="MFC7189825.1"/>
    </source>
</evidence>
<evidence type="ECO:0000313" key="2">
    <source>
        <dbReference type="Proteomes" id="UP001596417"/>
    </source>
</evidence>
<dbReference type="AlphaFoldDB" id="A0ABD5YTL9"/>
<accession>A0ABD5YTL9</accession>
<dbReference type="Proteomes" id="UP001596417">
    <property type="component" value="Unassembled WGS sequence"/>
</dbReference>
<comment type="caution">
    <text evidence="1">The sequence shown here is derived from an EMBL/GenBank/DDBJ whole genome shotgun (WGS) entry which is preliminary data.</text>
</comment>
<reference evidence="1 2" key="1">
    <citation type="journal article" date="2019" name="Int. J. Syst. Evol. Microbiol.">
        <title>The Global Catalogue of Microorganisms (GCM) 10K type strain sequencing project: providing services to taxonomists for standard genome sequencing and annotation.</title>
        <authorList>
            <consortium name="The Broad Institute Genomics Platform"/>
            <consortium name="The Broad Institute Genome Sequencing Center for Infectious Disease"/>
            <person name="Wu L."/>
            <person name="Ma J."/>
        </authorList>
    </citation>
    <scope>NUCLEOTIDE SEQUENCE [LARGE SCALE GENOMIC DNA]</scope>
    <source>
        <strain evidence="1 2">RDMS1</strain>
    </source>
</reference>
<protein>
    <submittedName>
        <fullName evidence="1">Uncharacterized protein</fullName>
    </submittedName>
</protein>
<keyword evidence="2" id="KW-1185">Reference proteome</keyword>
<dbReference type="EMBL" id="JBHTAX010000001">
    <property type="protein sequence ID" value="MFC7189825.1"/>
    <property type="molecule type" value="Genomic_DNA"/>
</dbReference>
<proteinExistence type="predicted"/>
<sequence length="117" mass="13113">MASDTTRSRVGKRLNVLTSARATGTERLERQPRQIDPLTADKSAAELDDHHVHRYTSSRRYLIAEGVDSLDQTGAGRYDVICTPFRTTTETARRFTCRCVCTTPGTGGKKRRIDRAQ</sequence>
<gene>
    <name evidence="1" type="ORF">ACFQL7_08105</name>
</gene>
<organism evidence="1 2">
    <name type="scientific">Halocatena marina</name>
    <dbReference type="NCBI Taxonomy" id="2934937"/>
    <lineage>
        <taxon>Archaea</taxon>
        <taxon>Methanobacteriati</taxon>
        <taxon>Methanobacteriota</taxon>
        <taxon>Stenosarchaea group</taxon>
        <taxon>Halobacteria</taxon>
        <taxon>Halobacteriales</taxon>
        <taxon>Natronomonadaceae</taxon>
        <taxon>Halocatena</taxon>
    </lineage>
</organism>
<name>A0ABD5YTL9_9EURY</name>